<sequence length="555" mass="60160">MIFFDSPVWSIFGEGKTPNLHEATVMPAEATAAGGSSYGNGAWSLEELKEISSSGNSSSSNNNSKKLSTPLQWKILSESGGRVIKIIDTTNCKKSNWLKFVRMAKSRSEQNLIACQIENDIFFYTIKSIVPNSELLFWYSKEYAQKVQMPTSCEFWKNLLTLPTARPRVSEPSMPNASYAPTAKHSQAALPDEAIDYSMKTKALKISTTTTTSKTKDNNKQKEDEHENDEEEEEEHQLVVDDTTDDDERKSKATTVSPKGDNNVSTISPNLISSNASATSEITSFSSDESSTSHSPTSQTSSSEPQIASTAATATAAATIQRPNVIQNPVHRPIPLKQSAQSAFSLCPPTSATVPQPQQQQQQQLQQPSLPVNTDTIGPFLRHASQLNLNNLLDYWRRAVFSEPPPQHPTGSRGGPHHPSTANPVGGLWMQPGMPQIGSTPGNSRHPQPPSIYGGRAPMDESPLSAFAATAGSHGFPPHGYTQLYAAAAAAAVAKQQQQHHHHQQQQQQTATITDLSTQTQNAFFGTAANPGHYPYPLPSQQQHQPSLASVAAAA</sequence>
<accession>A0AC35GW04</accession>
<proteinExistence type="predicted"/>
<evidence type="ECO:0000313" key="1">
    <source>
        <dbReference type="Proteomes" id="UP000887580"/>
    </source>
</evidence>
<reference evidence="2" key="1">
    <citation type="submission" date="2022-11" db="UniProtKB">
        <authorList>
            <consortium name="WormBaseParasite"/>
        </authorList>
    </citation>
    <scope>IDENTIFICATION</scope>
</reference>
<organism evidence="1 2">
    <name type="scientific">Panagrolaimus sp. PS1159</name>
    <dbReference type="NCBI Taxonomy" id="55785"/>
    <lineage>
        <taxon>Eukaryota</taxon>
        <taxon>Metazoa</taxon>
        <taxon>Ecdysozoa</taxon>
        <taxon>Nematoda</taxon>
        <taxon>Chromadorea</taxon>
        <taxon>Rhabditida</taxon>
        <taxon>Tylenchina</taxon>
        <taxon>Panagrolaimomorpha</taxon>
        <taxon>Panagrolaimoidea</taxon>
        <taxon>Panagrolaimidae</taxon>
        <taxon>Panagrolaimus</taxon>
    </lineage>
</organism>
<name>A0AC35GW04_9BILA</name>
<dbReference type="Proteomes" id="UP000887580">
    <property type="component" value="Unplaced"/>
</dbReference>
<evidence type="ECO:0000313" key="2">
    <source>
        <dbReference type="WBParaSite" id="PS1159_v2.g9179.t1"/>
    </source>
</evidence>
<protein>
    <submittedName>
        <fullName evidence="2">SET domain-containing protein</fullName>
    </submittedName>
</protein>
<dbReference type="WBParaSite" id="PS1159_v2.g9179.t1">
    <property type="protein sequence ID" value="PS1159_v2.g9179.t1"/>
    <property type="gene ID" value="PS1159_v2.g9179"/>
</dbReference>